<dbReference type="SUPFAM" id="SSF46785">
    <property type="entry name" value="Winged helix' DNA-binding domain"/>
    <property type="match status" value="1"/>
</dbReference>
<dbReference type="InterPro" id="IPR036388">
    <property type="entry name" value="WH-like_DNA-bd_sf"/>
</dbReference>
<dbReference type="AlphaFoldDB" id="A0A7G9GKY8"/>
<organism evidence="5 6">
    <name type="scientific">[Eubacterium] hominis</name>
    <dbReference type="NCBI Taxonomy" id="2764325"/>
    <lineage>
        <taxon>Bacteria</taxon>
        <taxon>Bacillati</taxon>
        <taxon>Bacillota</taxon>
        <taxon>Erysipelotrichia</taxon>
        <taxon>Erysipelotrichales</taxon>
        <taxon>Erysipelotrichaceae</taxon>
        <taxon>Amedibacillus</taxon>
    </lineage>
</organism>
<sequence>MQENEVVIRLLRNIMCNLSTIMNHYYEPYGITGVQCQVMMEIAENGGEIRTSELAKHLQMGNSNLSAIIKRMERHDLLIRRRNPMDERIVMVSLSEKSKHCMAEMQKDLHRHFDLLAPLKQQEKDDIIKCLQMLNQAIVGGVQHEEHK</sequence>
<evidence type="ECO:0000256" key="1">
    <source>
        <dbReference type="ARBA" id="ARBA00023015"/>
    </source>
</evidence>
<dbReference type="SMART" id="SM00347">
    <property type="entry name" value="HTH_MARR"/>
    <property type="match status" value="1"/>
</dbReference>
<evidence type="ECO:0000313" key="6">
    <source>
        <dbReference type="Proteomes" id="UP000515856"/>
    </source>
</evidence>
<evidence type="ECO:0000256" key="2">
    <source>
        <dbReference type="ARBA" id="ARBA00023125"/>
    </source>
</evidence>
<feature type="domain" description="HTH marR-type" evidence="4">
    <location>
        <begin position="4"/>
        <end position="136"/>
    </location>
</feature>
<dbReference type="GO" id="GO:0003700">
    <property type="term" value="F:DNA-binding transcription factor activity"/>
    <property type="evidence" value="ECO:0007669"/>
    <property type="project" value="InterPro"/>
</dbReference>
<dbReference type="PANTHER" id="PTHR42756:SF1">
    <property type="entry name" value="TRANSCRIPTIONAL REPRESSOR OF EMRAB OPERON"/>
    <property type="match status" value="1"/>
</dbReference>
<dbReference type="RefSeq" id="WP_158552259.1">
    <property type="nucleotide sequence ID" value="NZ_CP060636.1"/>
</dbReference>
<dbReference type="EMBL" id="CP060636">
    <property type="protein sequence ID" value="QNM11470.1"/>
    <property type="molecule type" value="Genomic_DNA"/>
</dbReference>
<keyword evidence="3" id="KW-0804">Transcription</keyword>
<dbReference type="PANTHER" id="PTHR42756">
    <property type="entry name" value="TRANSCRIPTIONAL REGULATOR, MARR"/>
    <property type="match status" value="1"/>
</dbReference>
<reference evidence="5 6" key="1">
    <citation type="submission" date="2020-08" db="EMBL/GenBank/DDBJ databases">
        <authorList>
            <person name="Liu C."/>
            <person name="Sun Q."/>
        </authorList>
    </citation>
    <scope>NUCLEOTIDE SEQUENCE [LARGE SCALE GENOMIC DNA]</scope>
    <source>
        <strain evidence="5 6">NSJ-61</strain>
    </source>
</reference>
<dbReference type="GO" id="GO:0003677">
    <property type="term" value="F:DNA binding"/>
    <property type="evidence" value="ECO:0007669"/>
    <property type="project" value="UniProtKB-KW"/>
</dbReference>
<protein>
    <submittedName>
        <fullName evidence="5">MarR family transcriptional regulator</fullName>
    </submittedName>
</protein>
<dbReference type="PROSITE" id="PS50995">
    <property type="entry name" value="HTH_MARR_2"/>
    <property type="match status" value="1"/>
</dbReference>
<keyword evidence="1" id="KW-0805">Transcription regulation</keyword>
<evidence type="ECO:0000259" key="4">
    <source>
        <dbReference type="PROSITE" id="PS50995"/>
    </source>
</evidence>
<gene>
    <name evidence="5" type="ORF">H9Q80_14620</name>
</gene>
<dbReference type="Pfam" id="PF12802">
    <property type="entry name" value="MarR_2"/>
    <property type="match status" value="1"/>
</dbReference>
<proteinExistence type="predicted"/>
<keyword evidence="2" id="KW-0238">DNA-binding</keyword>
<dbReference type="KEGG" id="ehn:H9Q80_14620"/>
<dbReference type="Gene3D" id="1.10.10.10">
    <property type="entry name" value="Winged helix-like DNA-binding domain superfamily/Winged helix DNA-binding domain"/>
    <property type="match status" value="1"/>
</dbReference>
<accession>A0A7G9GKY8</accession>
<name>A0A7G9GKY8_9FIRM</name>
<evidence type="ECO:0000313" key="5">
    <source>
        <dbReference type="EMBL" id="QNM11470.1"/>
    </source>
</evidence>
<dbReference type="Proteomes" id="UP000515856">
    <property type="component" value="Chromosome"/>
</dbReference>
<keyword evidence="6" id="KW-1185">Reference proteome</keyword>
<dbReference type="InterPro" id="IPR000835">
    <property type="entry name" value="HTH_MarR-typ"/>
</dbReference>
<evidence type="ECO:0000256" key="3">
    <source>
        <dbReference type="ARBA" id="ARBA00023163"/>
    </source>
</evidence>
<dbReference type="InterPro" id="IPR036390">
    <property type="entry name" value="WH_DNA-bd_sf"/>
</dbReference>